<keyword evidence="2" id="KW-1185">Reference proteome</keyword>
<gene>
    <name evidence="1" type="ORF">Tco_0652428</name>
</gene>
<reference evidence="1" key="2">
    <citation type="submission" date="2022-01" db="EMBL/GenBank/DDBJ databases">
        <authorList>
            <person name="Yamashiro T."/>
            <person name="Shiraishi A."/>
            <person name="Satake H."/>
            <person name="Nakayama K."/>
        </authorList>
    </citation>
    <scope>NUCLEOTIDE SEQUENCE</scope>
</reference>
<dbReference type="EMBL" id="BQNB010009021">
    <property type="protein sequence ID" value="GJS57644.1"/>
    <property type="molecule type" value="Genomic_DNA"/>
</dbReference>
<comment type="caution">
    <text evidence="1">The sequence shown here is derived from an EMBL/GenBank/DDBJ whole genome shotgun (WGS) entry which is preliminary data.</text>
</comment>
<proteinExistence type="predicted"/>
<dbReference type="Proteomes" id="UP001151760">
    <property type="component" value="Unassembled WGS sequence"/>
</dbReference>
<accession>A0ABQ4WXM4</accession>
<protein>
    <submittedName>
        <fullName evidence="1">Uncharacterized protein</fullName>
    </submittedName>
</protein>
<organism evidence="1 2">
    <name type="scientific">Tanacetum coccineum</name>
    <dbReference type="NCBI Taxonomy" id="301880"/>
    <lineage>
        <taxon>Eukaryota</taxon>
        <taxon>Viridiplantae</taxon>
        <taxon>Streptophyta</taxon>
        <taxon>Embryophyta</taxon>
        <taxon>Tracheophyta</taxon>
        <taxon>Spermatophyta</taxon>
        <taxon>Magnoliopsida</taxon>
        <taxon>eudicotyledons</taxon>
        <taxon>Gunneridae</taxon>
        <taxon>Pentapetalae</taxon>
        <taxon>asterids</taxon>
        <taxon>campanulids</taxon>
        <taxon>Asterales</taxon>
        <taxon>Asteraceae</taxon>
        <taxon>Asteroideae</taxon>
        <taxon>Anthemideae</taxon>
        <taxon>Anthemidinae</taxon>
        <taxon>Tanacetum</taxon>
    </lineage>
</organism>
<evidence type="ECO:0000313" key="1">
    <source>
        <dbReference type="EMBL" id="GJS57644.1"/>
    </source>
</evidence>
<name>A0ABQ4WXM4_9ASTR</name>
<sequence length="149" mass="16160">MSKYSTSCTLALGSTLWELSSFGIISINIMSPSSSLAQMSSALGDGGTNPSDSMSELNLRTFSIMNEIDGSGVTEIILLGFEGKPLTSCFIGTRGSIVNKVLFRVFHAILNVMGTTSDFTWGSDFIHLGRLCQSKMSFHQELNLIFELD</sequence>
<reference evidence="1" key="1">
    <citation type="journal article" date="2022" name="Int. J. Mol. Sci.">
        <title>Draft Genome of Tanacetum Coccineum: Genomic Comparison of Closely Related Tanacetum-Family Plants.</title>
        <authorList>
            <person name="Yamashiro T."/>
            <person name="Shiraishi A."/>
            <person name="Nakayama K."/>
            <person name="Satake H."/>
        </authorList>
    </citation>
    <scope>NUCLEOTIDE SEQUENCE</scope>
</reference>
<evidence type="ECO:0000313" key="2">
    <source>
        <dbReference type="Proteomes" id="UP001151760"/>
    </source>
</evidence>